<dbReference type="AlphaFoldDB" id="A0A835HAT0"/>
<evidence type="ECO:0000256" key="1">
    <source>
        <dbReference type="SAM" id="MobiDB-lite"/>
    </source>
</evidence>
<accession>A0A835HAT0</accession>
<sequence>VVTASEGVQKGSNDTSSECDPFLAPTYESEDSVDDVEVDEQGCFTVPSDVRLSPLDENMPLTTTPPASPGGLNLEYWEVNNLLAMGRAFGRHADVDDTTAKSFNGVLCKLVSWWILICPN</sequence>
<proteinExistence type="predicted"/>
<comment type="caution">
    <text evidence="2">The sequence shown here is derived from an EMBL/GenBank/DDBJ whole genome shotgun (WGS) entry which is preliminary data.</text>
</comment>
<organism evidence="2 3">
    <name type="scientific">Coptis chinensis</name>
    <dbReference type="NCBI Taxonomy" id="261450"/>
    <lineage>
        <taxon>Eukaryota</taxon>
        <taxon>Viridiplantae</taxon>
        <taxon>Streptophyta</taxon>
        <taxon>Embryophyta</taxon>
        <taxon>Tracheophyta</taxon>
        <taxon>Spermatophyta</taxon>
        <taxon>Magnoliopsida</taxon>
        <taxon>Ranunculales</taxon>
        <taxon>Ranunculaceae</taxon>
        <taxon>Coptidoideae</taxon>
        <taxon>Coptis</taxon>
    </lineage>
</organism>
<gene>
    <name evidence="2" type="ORF">IFM89_014479</name>
</gene>
<reference evidence="2 3" key="1">
    <citation type="submission" date="2020-10" db="EMBL/GenBank/DDBJ databases">
        <title>The Coptis chinensis genome and diversification of protoberbering-type alkaloids.</title>
        <authorList>
            <person name="Wang B."/>
            <person name="Shu S."/>
            <person name="Song C."/>
            <person name="Liu Y."/>
        </authorList>
    </citation>
    <scope>NUCLEOTIDE SEQUENCE [LARGE SCALE GENOMIC DNA]</scope>
    <source>
        <strain evidence="2">HL-2020</strain>
        <tissue evidence="2">Leaf</tissue>
    </source>
</reference>
<feature type="non-terminal residue" evidence="2">
    <location>
        <position position="120"/>
    </location>
</feature>
<protein>
    <submittedName>
        <fullName evidence="2">Uncharacterized protein</fullName>
    </submittedName>
</protein>
<dbReference type="EMBL" id="JADFTS010000007">
    <property type="protein sequence ID" value="KAF9596915.1"/>
    <property type="molecule type" value="Genomic_DNA"/>
</dbReference>
<dbReference type="Proteomes" id="UP000631114">
    <property type="component" value="Unassembled WGS sequence"/>
</dbReference>
<keyword evidence="3" id="KW-1185">Reference proteome</keyword>
<evidence type="ECO:0000313" key="2">
    <source>
        <dbReference type="EMBL" id="KAF9596915.1"/>
    </source>
</evidence>
<feature type="region of interest" description="Disordered" evidence="1">
    <location>
        <begin position="1"/>
        <end position="26"/>
    </location>
</feature>
<name>A0A835HAT0_9MAGN</name>
<evidence type="ECO:0000313" key="3">
    <source>
        <dbReference type="Proteomes" id="UP000631114"/>
    </source>
</evidence>